<proteinExistence type="inferred from homology"/>
<dbReference type="InterPro" id="IPR023214">
    <property type="entry name" value="HAD_sf"/>
</dbReference>
<evidence type="ECO:0000256" key="12">
    <source>
        <dbReference type="PIRSR" id="PIRSR006118-2"/>
    </source>
</evidence>
<dbReference type="InterPro" id="IPR006549">
    <property type="entry name" value="HAD-SF_hydro_IIIA"/>
</dbReference>
<evidence type="ECO:0000256" key="10">
    <source>
        <dbReference type="ARBA" id="ARBA00022985"/>
    </source>
</evidence>
<dbReference type="Pfam" id="PF08282">
    <property type="entry name" value="Hydrolase_3"/>
    <property type="match status" value="1"/>
</dbReference>
<keyword evidence="8 13" id="KW-0378">Hydrolase</keyword>
<comment type="caution">
    <text evidence="13">The sequence shown here is derived from an EMBL/GenBank/DDBJ whole genome shotgun (WGS) entry which is preliminary data.</text>
</comment>
<evidence type="ECO:0000256" key="3">
    <source>
        <dbReference type="ARBA" id="ARBA00005893"/>
    </source>
</evidence>
<dbReference type="PIRSF" id="PIRSF006118">
    <property type="entry name" value="KDO8-P_Ptase"/>
    <property type="match status" value="1"/>
</dbReference>
<dbReference type="NCBIfam" id="TIGR01670">
    <property type="entry name" value="KdsC-phosphatas"/>
    <property type="match status" value="1"/>
</dbReference>
<dbReference type="GO" id="GO:0008781">
    <property type="term" value="F:N-acylneuraminate cytidylyltransferase activity"/>
    <property type="evidence" value="ECO:0007669"/>
    <property type="project" value="TreeGrafter"/>
</dbReference>
<evidence type="ECO:0000256" key="4">
    <source>
        <dbReference type="ARBA" id="ARBA00011881"/>
    </source>
</evidence>
<evidence type="ECO:0000256" key="1">
    <source>
        <dbReference type="ARBA" id="ARBA00000898"/>
    </source>
</evidence>
<name>A0A844GDX5_9NEIS</name>
<feature type="binding site" evidence="12">
    <location>
        <position position="17"/>
    </location>
    <ligand>
        <name>Mg(2+)</name>
        <dbReference type="ChEBI" id="CHEBI:18420"/>
    </ligand>
</feature>
<dbReference type="SUPFAM" id="SSF56784">
    <property type="entry name" value="HAD-like"/>
    <property type="match status" value="1"/>
</dbReference>
<dbReference type="AlphaFoldDB" id="A0A844GDX5"/>
<dbReference type="GO" id="GO:0019143">
    <property type="term" value="F:3-deoxy-manno-octulosonate-8-phosphatase activity"/>
    <property type="evidence" value="ECO:0007669"/>
    <property type="project" value="UniProtKB-EC"/>
</dbReference>
<dbReference type="InterPro" id="IPR050793">
    <property type="entry name" value="CMP-NeuNAc_synthase"/>
</dbReference>
<dbReference type="RefSeq" id="WP_230369340.1">
    <property type="nucleotide sequence ID" value="NZ_WLYX01000001.1"/>
</dbReference>
<dbReference type="InterPro" id="IPR010023">
    <property type="entry name" value="KdsC_fam"/>
</dbReference>
<dbReference type="PANTHER" id="PTHR21485:SF6">
    <property type="entry name" value="N-ACYLNEURAMINATE CYTIDYLYLTRANSFERASE-RELATED"/>
    <property type="match status" value="1"/>
</dbReference>
<dbReference type="PANTHER" id="PTHR21485">
    <property type="entry name" value="HAD SUPERFAMILY MEMBERS CMAS AND KDSC"/>
    <property type="match status" value="1"/>
</dbReference>
<comment type="similarity">
    <text evidence="3">Belongs to the KdsC family.</text>
</comment>
<keyword evidence="7 12" id="KW-0479">Metal-binding</keyword>
<feature type="binding site" evidence="12">
    <location>
        <position position="19"/>
    </location>
    <ligand>
        <name>substrate</name>
    </ligand>
</feature>
<dbReference type="GO" id="GO:0046872">
    <property type="term" value="F:metal ion binding"/>
    <property type="evidence" value="ECO:0007669"/>
    <property type="project" value="UniProtKB-KW"/>
</dbReference>
<dbReference type="EMBL" id="WLYX01000001">
    <property type="protein sequence ID" value="MTD32775.1"/>
    <property type="molecule type" value="Genomic_DNA"/>
</dbReference>
<evidence type="ECO:0000256" key="9">
    <source>
        <dbReference type="ARBA" id="ARBA00022842"/>
    </source>
</evidence>
<comment type="catalytic activity">
    <reaction evidence="1">
        <text>3-deoxy-alpha-D-manno-2-octulosonate-8-phosphate + H2O = 3-deoxy-alpha-D-manno-oct-2-ulosonate + phosphate</text>
        <dbReference type="Rhea" id="RHEA:11500"/>
        <dbReference type="ChEBI" id="CHEBI:15377"/>
        <dbReference type="ChEBI" id="CHEBI:43474"/>
        <dbReference type="ChEBI" id="CHEBI:85985"/>
        <dbReference type="ChEBI" id="CHEBI:85986"/>
        <dbReference type="EC" id="3.1.3.45"/>
    </reaction>
</comment>
<dbReference type="Proteomes" id="UP000446658">
    <property type="component" value="Unassembled WGS sequence"/>
</dbReference>
<organism evidence="13 14">
    <name type="scientific">Paludibacterium denitrificans</name>
    <dbReference type="NCBI Taxonomy" id="2675226"/>
    <lineage>
        <taxon>Bacteria</taxon>
        <taxon>Pseudomonadati</taxon>
        <taxon>Pseudomonadota</taxon>
        <taxon>Betaproteobacteria</taxon>
        <taxon>Neisseriales</taxon>
        <taxon>Chromobacteriaceae</taxon>
        <taxon>Paludibacterium</taxon>
    </lineage>
</organism>
<dbReference type="GO" id="GO:0009103">
    <property type="term" value="P:lipopolysaccharide biosynthetic process"/>
    <property type="evidence" value="ECO:0007669"/>
    <property type="project" value="UniProtKB-KW"/>
</dbReference>
<comment type="cofactor">
    <cofactor evidence="2 12">
        <name>Mg(2+)</name>
        <dbReference type="ChEBI" id="CHEBI:18420"/>
    </cofactor>
</comment>
<evidence type="ECO:0000313" key="14">
    <source>
        <dbReference type="Proteomes" id="UP000446658"/>
    </source>
</evidence>
<dbReference type="CDD" id="cd01630">
    <property type="entry name" value="HAD_KDO-like"/>
    <property type="match status" value="1"/>
</dbReference>
<comment type="subunit">
    <text evidence="4">Homotetramer.</text>
</comment>
<keyword evidence="9 12" id="KW-0460">Magnesium</keyword>
<evidence type="ECO:0000256" key="7">
    <source>
        <dbReference type="ARBA" id="ARBA00022723"/>
    </source>
</evidence>
<evidence type="ECO:0000313" key="13">
    <source>
        <dbReference type="EMBL" id="MTD32775.1"/>
    </source>
</evidence>
<dbReference type="SFLD" id="SFLDS00003">
    <property type="entry name" value="Haloacid_Dehalogenase"/>
    <property type="match status" value="1"/>
</dbReference>
<dbReference type="NCBIfam" id="TIGR01662">
    <property type="entry name" value="HAD-SF-IIIA"/>
    <property type="match status" value="1"/>
</dbReference>
<dbReference type="FunFam" id="3.40.50.1000:FF:000029">
    <property type="entry name" value="3-deoxy-D-manno-octulosonate 8-phosphate phosphatase KdsC"/>
    <property type="match status" value="1"/>
</dbReference>
<feature type="binding site" evidence="12">
    <location>
        <position position="111"/>
    </location>
    <ligand>
        <name>Mg(2+)</name>
        <dbReference type="ChEBI" id="CHEBI:18420"/>
    </ligand>
</feature>
<accession>A0A844GDX5</accession>
<dbReference type="SFLD" id="SFLDG01138">
    <property type="entry name" value="C1.6.2:_Deoxy-d-mannose-octulo"/>
    <property type="match status" value="1"/>
</dbReference>
<keyword evidence="10" id="KW-0448">Lipopolysaccharide biosynthesis</keyword>
<dbReference type="Gene3D" id="3.40.50.1000">
    <property type="entry name" value="HAD superfamily/HAD-like"/>
    <property type="match status" value="1"/>
</dbReference>
<evidence type="ECO:0000256" key="5">
    <source>
        <dbReference type="ARBA" id="ARBA00013066"/>
    </source>
</evidence>
<dbReference type="SFLD" id="SFLDG01136">
    <property type="entry name" value="C1.6:_Phosphoserine_Phosphatas"/>
    <property type="match status" value="1"/>
</dbReference>
<evidence type="ECO:0000256" key="2">
    <source>
        <dbReference type="ARBA" id="ARBA00001946"/>
    </source>
</evidence>
<dbReference type="InterPro" id="IPR036412">
    <property type="entry name" value="HAD-like_sf"/>
</dbReference>
<dbReference type="EC" id="3.1.3.45" evidence="5"/>
<reference evidence="13 14" key="1">
    <citation type="submission" date="2019-11" db="EMBL/GenBank/DDBJ databases">
        <title>Draft genome sequence of Paludibacterium sp. dN18-1.</title>
        <authorList>
            <person name="Im W.-T."/>
        </authorList>
    </citation>
    <scope>NUCLEOTIDE SEQUENCE [LARGE SCALE GENOMIC DNA]</scope>
    <source>
        <strain evidence="14">dN 18-1</strain>
    </source>
</reference>
<evidence type="ECO:0000256" key="11">
    <source>
        <dbReference type="ARBA" id="ARBA00031051"/>
    </source>
</evidence>
<evidence type="ECO:0000256" key="8">
    <source>
        <dbReference type="ARBA" id="ARBA00022801"/>
    </source>
</evidence>
<evidence type="ECO:0000256" key="6">
    <source>
        <dbReference type="ARBA" id="ARBA00020092"/>
    </source>
</evidence>
<gene>
    <name evidence="13" type="ORF">GKE73_04285</name>
</gene>
<keyword evidence="14" id="KW-1185">Reference proteome</keyword>
<sequence>MQTLNELARNIRLLIMDVDGVLTDGRIYYNAQGEESKSFYVQDGLGLKLLQTTDIKLAIISGRADRCVEHRASALGIDYYYCLSVRDKKVALDELLAETGLTAKQCAFIGDDLIDLPILRRVGLAVTVPDASALVRQHSHYVTGSPGGHGAVREVAELIMQAQGTFDAIIAGFLA</sequence>
<protein>
    <recommendedName>
        <fullName evidence="6">3-deoxy-D-manno-octulosonate 8-phosphate phosphatase KdsC</fullName>
        <ecNumber evidence="5">3.1.3.45</ecNumber>
    </recommendedName>
    <alternativeName>
        <fullName evidence="11">KDO 8-P phosphatase</fullName>
    </alternativeName>
</protein>